<dbReference type="GO" id="GO:0004930">
    <property type="term" value="F:G protein-coupled receptor activity"/>
    <property type="evidence" value="ECO:0007669"/>
    <property type="project" value="InterPro"/>
</dbReference>
<dbReference type="Pfam" id="PF00001">
    <property type="entry name" value="7tm_1"/>
    <property type="match status" value="1"/>
</dbReference>
<feature type="transmembrane region" description="Helical" evidence="6">
    <location>
        <begin position="12"/>
        <end position="29"/>
    </location>
</feature>
<dbReference type="Gene3D" id="1.20.1070.10">
    <property type="entry name" value="Rhodopsin 7-helix transmembrane proteins"/>
    <property type="match status" value="1"/>
</dbReference>
<keyword evidence="8" id="KW-1185">Reference proteome</keyword>
<feature type="transmembrane region" description="Helical" evidence="6">
    <location>
        <begin position="50"/>
        <end position="71"/>
    </location>
</feature>
<dbReference type="AlphaFoldDB" id="A0A9N8EC83"/>
<comment type="subcellular location">
    <subcellularLocation>
        <location evidence="1">Membrane</location>
        <topology evidence="1">Multi-pass membrane protein</topology>
    </subcellularLocation>
</comment>
<name>A0A9N8EC83_9STRA</name>
<comment type="caution">
    <text evidence="7">The sequence shown here is derived from an EMBL/GenBank/DDBJ whole genome shotgun (WGS) entry which is preliminary data.</text>
</comment>
<reference evidence="7" key="1">
    <citation type="submission" date="2020-06" db="EMBL/GenBank/DDBJ databases">
        <authorList>
            <consortium name="Plant Systems Biology data submission"/>
        </authorList>
    </citation>
    <scope>NUCLEOTIDE SEQUENCE</scope>
    <source>
        <strain evidence="7">D6</strain>
    </source>
</reference>
<dbReference type="GO" id="GO:0007189">
    <property type="term" value="P:adenylate cyclase-activating G protein-coupled receptor signaling pathway"/>
    <property type="evidence" value="ECO:0007669"/>
    <property type="project" value="TreeGrafter"/>
</dbReference>
<evidence type="ECO:0000256" key="5">
    <source>
        <dbReference type="SAM" id="MobiDB-lite"/>
    </source>
</evidence>
<feature type="region of interest" description="Disordered" evidence="5">
    <location>
        <begin position="452"/>
        <end position="472"/>
    </location>
</feature>
<sequence>MGSAAFEINEILLPQISAVVSMMGSSLIIGEVVQDWKVQGRNLGALSRTLLSMSVGDLLFSFGWFMASFVISHEEDPENRHMEPTSGGCKFQAFIIQMGFLASISFNASLAIIYLLMVQHNWTGQRLIRTFQPVAFGLWTVSFVVALLPLILNLYHDAGPMCWIASDDANVDVSNLVFVLQIIPIWVCALMDSVIMFLVYRKTKQLEQTALRNSFFGLEEEEEEEDLSDMSSRSNQEQQHSQPPGQRNTKTSEPVFEDDSEGQPGPVSRVVQANTAEPVDREDLEAQLGSSSEDCNQRTSSTHLRTSSASQNHFSHIAAVQGLWYIGGFFLTFGPATLSVVVYLVSGSYNVQLYRMSYFFLALQGLWNFLIFSRGRREMKTWIGGKVKQMVWGGLCCRCCIFLPTRSGDTSPASSSQQPSSRWMARSNESTLVHKNKMTTLFSAISNASTVMHSNQRNSSTKTAKTEPLVESSLRWSARGSATSHHGCALLPPQCPQRDLSAHSSEPGMDEDLEHDTSNNASISELSLPSLIMDRNTAPQRPQRIPSDREMSSSSSSSSASASSFTDEISASAGNTTIVSMNASPQTSDRQVSAGPPQRPQRVPSTCELSSCDGSSDLESDSDEEDMSSTTSNTDGENDRVEG</sequence>
<accession>A0A9N8EC83</accession>
<feature type="transmembrane region" description="Helical" evidence="6">
    <location>
        <begin position="136"/>
        <end position="156"/>
    </location>
</feature>
<evidence type="ECO:0000256" key="2">
    <source>
        <dbReference type="ARBA" id="ARBA00022692"/>
    </source>
</evidence>
<organism evidence="7 8">
    <name type="scientific">Seminavis robusta</name>
    <dbReference type="NCBI Taxonomy" id="568900"/>
    <lineage>
        <taxon>Eukaryota</taxon>
        <taxon>Sar</taxon>
        <taxon>Stramenopiles</taxon>
        <taxon>Ochrophyta</taxon>
        <taxon>Bacillariophyta</taxon>
        <taxon>Bacillariophyceae</taxon>
        <taxon>Bacillariophycidae</taxon>
        <taxon>Naviculales</taxon>
        <taxon>Naviculaceae</taxon>
        <taxon>Seminavis</taxon>
    </lineage>
</organism>
<evidence type="ECO:0008006" key="9">
    <source>
        <dbReference type="Google" id="ProtNLM"/>
    </source>
</evidence>
<feature type="region of interest" description="Disordered" evidence="5">
    <location>
        <begin position="222"/>
        <end position="271"/>
    </location>
</feature>
<protein>
    <recommendedName>
        <fullName evidence="9">G-protein coupled receptors family 2 profile 2 domain-containing protein</fullName>
    </recommendedName>
</protein>
<evidence type="ECO:0000313" key="8">
    <source>
        <dbReference type="Proteomes" id="UP001153069"/>
    </source>
</evidence>
<dbReference type="PANTHER" id="PTHR23112:SF0">
    <property type="entry name" value="TRANSMEMBRANE PROTEIN 116"/>
    <property type="match status" value="1"/>
</dbReference>
<feature type="transmembrane region" description="Helical" evidence="6">
    <location>
        <begin position="323"/>
        <end position="346"/>
    </location>
</feature>
<evidence type="ECO:0000256" key="1">
    <source>
        <dbReference type="ARBA" id="ARBA00004141"/>
    </source>
</evidence>
<evidence type="ECO:0000313" key="7">
    <source>
        <dbReference type="EMBL" id="CAB9516601.1"/>
    </source>
</evidence>
<dbReference type="InterPro" id="IPR000276">
    <property type="entry name" value="GPCR_Rhodpsn"/>
</dbReference>
<feature type="compositionally biased region" description="Polar residues" evidence="5">
    <location>
        <begin position="452"/>
        <end position="463"/>
    </location>
</feature>
<keyword evidence="3 6" id="KW-1133">Transmembrane helix</keyword>
<feature type="region of interest" description="Disordered" evidence="5">
    <location>
        <begin position="285"/>
        <end position="306"/>
    </location>
</feature>
<feature type="transmembrane region" description="Helical" evidence="6">
    <location>
        <begin position="352"/>
        <end position="372"/>
    </location>
</feature>
<keyword evidence="4 6" id="KW-0472">Membrane</keyword>
<feature type="compositionally biased region" description="Polar residues" evidence="5">
    <location>
        <begin position="229"/>
        <end position="252"/>
    </location>
</feature>
<feature type="compositionally biased region" description="Polar residues" evidence="5">
    <location>
        <begin position="565"/>
        <end position="591"/>
    </location>
</feature>
<dbReference type="Proteomes" id="UP001153069">
    <property type="component" value="Unassembled WGS sequence"/>
</dbReference>
<feature type="compositionally biased region" description="Polar residues" evidence="5">
    <location>
        <begin position="518"/>
        <end position="527"/>
    </location>
</feature>
<feature type="compositionally biased region" description="Polar residues" evidence="5">
    <location>
        <begin position="288"/>
        <end position="306"/>
    </location>
</feature>
<feature type="transmembrane region" description="Helical" evidence="6">
    <location>
        <begin position="91"/>
        <end position="116"/>
    </location>
</feature>
<dbReference type="CDD" id="cd00637">
    <property type="entry name" value="7tm_classA_rhodopsin-like"/>
    <property type="match status" value="1"/>
</dbReference>
<dbReference type="OrthoDB" id="18453at2759"/>
<feature type="compositionally biased region" description="Low complexity" evidence="5">
    <location>
        <begin position="552"/>
        <end position="564"/>
    </location>
</feature>
<feature type="transmembrane region" description="Helical" evidence="6">
    <location>
        <begin position="176"/>
        <end position="200"/>
    </location>
</feature>
<proteinExistence type="predicted"/>
<gene>
    <name evidence="7" type="ORF">SEMRO_794_G203450.1</name>
</gene>
<dbReference type="GO" id="GO:0005886">
    <property type="term" value="C:plasma membrane"/>
    <property type="evidence" value="ECO:0007669"/>
    <property type="project" value="TreeGrafter"/>
</dbReference>
<keyword evidence="2 6" id="KW-0812">Transmembrane</keyword>
<feature type="compositionally biased region" description="Acidic residues" evidence="5">
    <location>
        <begin position="616"/>
        <end position="627"/>
    </location>
</feature>
<evidence type="ECO:0000256" key="4">
    <source>
        <dbReference type="ARBA" id="ARBA00023136"/>
    </source>
</evidence>
<dbReference type="EMBL" id="CAICTM010000793">
    <property type="protein sequence ID" value="CAB9516601.1"/>
    <property type="molecule type" value="Genomic_DNA"/>
</dbReference>
<dbReference type="PANTHER" id="PTHR23112">
    <property type="entry name" value="G PROTEIN-COUPLED RECEPTOR 157-RELATED"/>
    <property type="match status" value="1"/>
</dbReference>
<dbReference type="SUPFAM" id="SSF81321">
    <property type="entry name" value="Family A G protein-coupled receptor-like"/>
    <property type="match status" value="1"/>
</dbReference>
<feature type="region of interest" description="Disordered" evidence="5">
    <location>
        <begin position="485"/>
        <end position="643"/>
    </location>
</feature>
<evidence type="ECO:0000256" key="3">
    <source>
        <dbReference type="ARBA" id="ARBA00022989"/>
    </source>
</evidence>
<evidence type="ECO:0000256" key="6">
    <source>
        <dbReference type="SAM" id="Phobius"/>
    </source>
</evidence>